<evidence type="ECO:0000313" key="1">
    <source>
        <dbReference type="EMBL" id="CEK67453.1"/>
    </source>
</evidence>
<accession>A0A0B6ZG10</accession>
<organism evidence="1">
    <name type="scientific">Arion vulgaris</name>
    <dbReference type="NCBI Taxonomy" id="1028688"/>
    <lineage>
        <taxon>Eukaryota</taxon>
        <taxon>Metazoa</taxon>
        <taxon>Spiralia</taxon>
        <taxon>Lophotrochozoa</taxon>
        <taxon>Mollusca</taxon>
        <taxon>Gastropoda</taxon>
        <taxon>Heterobranchia</taxon>
        <taxon>Euthyneura</taxon>
        <taxon>Panpulmonata</taxon>
        <taxon>Eupulmonata</taxon>
        <taxon>Stylommatophora</taxon>
        <taxon>Helicina</taxon>
        <taxon>Arionoidea</taxon>
        <taxon>Arionidae</taxon>
        <taxon>Arion</taxon>
    </lineage>
</organism>
<feature type="non-terminal residue" evidence="1">
    <location>
        <position position="77"/>
    </location>
</feature>
<reference evidence="1" key="1">
    <citation type="submission" date="2014-12" db="EMBL/GenBank/DDBJ databases">
        <title>Insight into the proteome of Arion vulgaris.</title>
        <authorList>
            <person name="Aradska J."/>
            <person name="Bulat T."/>
            <person name="Smidak R."/>
            <person name="Sarate P."/>
            <person name="Gangsoo J."/>
            <person name="Sialana F."/>
            <person name="Bilban M."/>
            <person name="Lubec G."/>
        </authorList>
    </citation>
    <scope>NUCLEOTIDE SEQUENCE</scope>
    <source>
        <tissue evidence="1">Skin</tissue>
    </source>
</reference>
<protein>
    <submittedName>
        <fullName evidence="1">Uncharacterized protein</fullName>
    </submittedName>
</protein>
<feature type="non-terminal residue" evidence="1">
    <location>
        <position position="1"/>
    </location>
</feature>
<gene>
    <name evidence="1" type="primary">ORF62675</name>
</gene>
<proteinExistence type="predicted"/>
<sequence>LNECPIHRNLLSMSVVLSEKYDVFDGCGYRTNINMSMFLGMQESGVKNKLVDRLAGTVKVSEGDAMYRSDILNALRD</sequence>
<dbReference type="AlphaFoldDB" id="A0A0B6ZG10"/>
<name>A0A0B6ZG10_9EUPU</name>
<dbReference type="EMBL" id="HACG01020588">
    <property type="protein sequence ID" value="CEK67453.1"/>
    <property type="molecule type" value="Transcribed_RNA"/>
</dbReference>